<keyword evidence="2" id="KW-0812">Transmembrane</keyword>
<dbReference type="AlphaFoldDB" id="A0A1H9AW40"/>
<sequence>MPINEFGPDGTQAPPPPRLFPDPLAGLVTADGFVAPQWTSVSSRVVVPTPPAPSEEMRQAIYAQMQQEQRRRPRGRAPRAPHQYAPQEFAPAYQAFQQMPVPQQQQQQQQPAQQTSGVAAFIGCLIVIGFFVLVLLGVLGAIFS</sequence>
<evidence type="ECO:0000313" key="3">
    <source>
        <dbReference type="EMBL" id="SEP81032.1"/>
    </source>
</evidence>
<name>A0A1H9AW40_9PSEU</name>
<protein>
    <submittedName>
        <fullName evidence="3">Uncharacterized protein</fullName>
    </submittedName>
</protein>
<organism evidence="3 4">
    <name type="scientific">Lentzea albida</name>
    <dbReference type="NCBI Taxonomy" id="65499"/>
    <lineage>
        <taxon>Bacteria</taxon>
        <taxon>Bacillati</taxon>
        <taxon>Actinomycetota</taxon>
        <taxon>Actinomycetes</taxon>
        <taxon>Pseudonocardiales</taxon>
        <taxon>Pseudonocardiaceae</taxon>
        <taxon>Lentzea</taxon>
    </lineage>
</organism>
<feature type="transmembrane region" description="Helical" evidence="2">
    <location>
        <begin position="118"/>
        <end position="143"/>
    </location>
</feature>
<proteinExistence type="predicted"/>
<gene>
    <name evidence="3" type="ORF">SAMN04488000_101314</name>
</gene>
<dbReference type="EMBL" id="FOFV01000001">
    <property type="protein sequence ID" value="SEP81032.1"/>
    <property type="molecule type" value="Genomic_DNA"/>
</dbReference>
<accession>A0A1H9AW40</accession>
<dbReference type="STRING" id="65499.SAMN04488000_101314"/>
<evidence type="ECO:0000256" key="1">
    <source>
        <dbReference type="SAM" id="MobiDB-lite"/>
    </source>
</evidence>
<dbReference type="RefSeq" id="WP_143091409.1">
    <property type="nucleotide sequence ID" value="NZ_FOFV01000001.1"/>
</dbReference>
<dbReference type="Proteomes" id="UP000199503">
    <property type="component" value="Unassembled WGS sequence"/>
</dbReference>
<keyword evidence="2" id="KW-1133">Transmembrane helix</keyword>
<feature type="region of interest" description="Disordered" evidence="1">
    <location>
        <begin position="64"/>
        <end position="84"/>
    </location>
</feature>
<evidence type="ECO:0000256" key="2">
    <source>
        <dbReference type="SAM" id="Phobius"/>
    </source>
</evidence>
<evidence type="ECO:0000313" key="4">
    <source>
        <dbReference type="Proteomes" id="UP000199503"/>
    </source>
</evidence>
<keyword evidence="2" id="KW-0472">Membrane</keyword>
<keyword evidence="4" id="KW-1185">Reference proteome</keyword>
<reference evidence="4" key="1">
    <citation type="submission" date="2016-10" db="EMBL/GenBank/DDBJ databases">
        <authorList>
            <person name="Varghese N."/>
            <person name="Submissions S."/>
        </authorList>
    </citation>
    <scope>NUCLEOTIDE SEQUENCE [LARGE SCALE GENOMIC DNA]</scope>
    <source>
        <strain evidence="4">DSM 44437</strain>
    </source>
</reference>